<dbReference type="RefSeq" id="WP_061173854.1">
    <property type="nucleotide sequence ID" value="NZ_FCOE02000003.1"/>
</dbReference>
<dbReference type="AlphaFoldDB" id="A0A157ZV06"/>
<evidence type="ECO:0000313" key="1">
    <source>
        <dbReference type="EMBL" id="SAK49296.1"/>
    </source>
</evidence>
<sequence>MENIGYVFAFANSALLGVVHVGNTKRSPTERAMELSNAMGMSSPFIVAYAQLFEDCEEGERFVRSQLKRKGYQGAELIQAPVTEAVKAILRAPGALNEQDLDTSSPEHSWPDAEKDDALESLQIQPWTDVFEEALGHYYGTGSHLEDRAEAYRLFQKAASLGCPSAYSFLGTMNRYGSGVRENEKKALEYLKEGARIGSVVCYFEMADFFIHAGHRENAEKCASLFVEKFSHQIVDGVFLTDSEVDKIHSACAFLVYHKLRNGIVIPPSLRGFMAGNASYLKDSSQEFLKLSMQHSDESAVSTWRDAVDLIDSLLLNSEVLAA</sequence>
<name>A0A157ZV06_9BURK</name>
<dbReference type="STRING" id="1777141.AWB80_01328"/>
<dbReference type="Gene3D" id="1.25.40.10">
    <property type="entry name" value="Tetratricopeptide repeat domain"/>
    <property type="match status" value="1"/>
</dbReference>
<gene>
    <name evidence="1" type="ORF">AWB80_01328</name>
</gene>
<dbReference type="InterPro" id="IPR006597">
    <property type="entry name" value="Sel1-like"/>
</dbReference>
<comment type="caution">
    <text evidence="1">The sequence shown here is derived from an EMBL/GenBank/DDBJ whole genome shotgun (WGS) entry which is preliminary data.</text>
</comment>
<reference evidence="1" key="1">
    <citation type="submission" date="2016-01" db="EMBL/GenBank/DDBJ databases">
        <authorList>
            <person name="Peeters C."/>
        </authorList>
    </citation>
    <scope>NUCLEOTIDE SEQUENCE [LARGE SCALE GENOMIC DNA]</scope>
    <source>
        <strain evidence="1">LMG 29323</strain>
    </source>
</reference>
<protein>
    <submittedName>
        <fullName evidence="1">Sel1 repeat protein</fullName>
    </submittedName>
</protein>
<dbReference type="EMBL" id="FCOE02000003">
    <property type="protein sequence ID" value="SAK49296.1"/>
    <property type="molecule type" value="Genomic_DNA"/>
</dbReference>
<proteinExistence type="predicted"/>
<organism evidence="1 2">
    <name type="scientific">Caballeronia pedi</name>
    <dbReference type="NCBI Taxonomy" id="1777141"/>
    <lineage>
        <taxon>Bacteria</taxon>
        <taxon>Pseudomonadati</taxon>
        <taxon>Pseudomonadota</taxon>
        <taxon>Betaproteobacteria</taxon>
        <taxon>Burkholderiales</taxon>
        <taxon>Burkholderiaceae</taxon>
        <taxon>Caballeronia</taxon>
    </lineage>
</organism>
<dbReference type="Proteomes" id="UP000054911">
    <property type="component" value="Unassembled WGS sequence"/>
</dbReference>
<keyword evidence="2" id="KW-1185">Reference proteome</keyword>
<dbReference type="OrthoDB" id="8265034at2"/>
<evidence type="ECO:0000313" key="2">
    <source>
        <dbReference type="Proteomes" id="UP000054911"/>
    </source>
</evidence>
<dbReference type="SMART" id="SM00671">
    <property type="entry name" value="SEL1"/>
    <property type="match status" value="2"/>
</dbReference>
<dbReference type="SUPFAM" id="SSF81901">
    <property type="entry name" value="HCP-like"/>
    <property type="match status" value="1"/>
</dbReference>
<dbReference type="InterPro" id="IPR011990">
    <property type="entry name" value="TPR-like_helical_dom_sf"/>
</dbReference>
<accession>A0A157ZV06</accession>
<dbReference type="Pfam" id="PF08238">
    <property type="entry name" value="Sel1"/>
    <property type="match status" value="2"/>
</dbReference>